<organism evidence="1 2">
    <name type="scientific">Bosea minatitlanensis</name>
    <dbReference type="NCBI Taxonomy" id="128782"/>
    <lineage>
        <taxon>Bacteria</taxon>
        <taxon>Pseudomonadati</taxon>
        <taxon>Pseudomonadota</taxon>
        <taxon>Alphaproteobacteria</taxon>
        <taxon>Hyphomicrobiales</taxon>
        <taxon>Boseaceae</taxon>
        <taxon>Bosea</taxon>
    </lineage>
</organism>
<comment type="caution">
    <text evidence="1">The sequence shown here is derived from an EMBL/GenBank/DDBJ whole genome shotgun (WGS) entry which is preliminary data.</text>
</comment>
<protein>
    <submittedName>
        <fullName evidence="1">Uncharacterized protein</fullName>
    </submittedName>
</protein>
<reference evidence="2" key="1">
    <citation type="journal article" date="2019" name="Int. J. Syst. Evol. Microbiol.">
        <title>The Global Catalogue of Microorganisms (GCM) 10K type strain sequencing project: providing services to taxonomists for standard genome sequencing and annotation.</title>
        <authorList>
            <consortium name="The Broad Institute Genomics Platform"/>
            <consortium name="The Broad Institute Genome Sequencing Center for Infectious Disease"/>
            <person name="Wu L."/>
            <person name="Ma J."/>
        </authorList>
    </citation>
    <scope>NUCLEOTIDE SEQUENCE [LARGE SCALE GENOMIC DNA]</scope>
    <source>
        <strain evidence="2">CGMCC 1.15643</strain>
    </source>
</reference>
<dbReference type="RefSeq" id="WP_260347967.1">
    <property type="nucleotide sequence ID" value="NZ_JAOAOS010000002.1"/>
</dbReference>
<evidence type="ECO:0000313" key="1">
    <source>
        <dbReference type="EMBL" id="MFC5292697.1"/>
    </source>
</evidence>
<gene>
    <name evidence="1" type="ORF">ACFPK2_06815</name>
</gene>
<keyword evidence="2" id="KW-1185">Reference proteome</keyword>
<sequence>MTAPALTPAAAYSIVPARYAKGKMVIVPTRDGSGFKGRAARLAGTFGRWVNRSGGYTVSEAGARRFERLYTEGWDASIFGDLEAPR</sequence>
<proteinExistence type="predicted"/>
<accession>A0ABW0EZW9</accession>
<evidence type="ECO:0000313" key="2">
    <source>
        <dbReference type="Proteomes" id="UP001595976"/>
    </source>
</evidence>
<name>A0ABW0EZW9_9HYPH</name>
<dbReference type="Proteomes" id="UP001595976">
    <property type="component" value="Unassembled WGS sequence"/>
</dbReference>
<dbReference type="EMBL" id="JBHSLI010000002">
    <property type="protein sequence ID" value="MFC5292697.1"/>
    <property type="molecule type" value="Genomic_DNA"/>
</dbReference>